<gene>
    <name evidence="5" type="ORF">FE784_10135</name>
</gene>
<dbReference type="AlphaFoldDB" id="A0A5C4TB66"/>
<dbReference type="SMART" id="SM00895">
    <property type="entry name" value="FCD"/>
    <property type="match status" value="1"/>
</dbReference>
<evidence type="ECO:0000259" key="4">
    <source>
        <dbReference type="PROSITE" id="PS50949"/>
    </source>
</evidence>
<evidence type="ECO:0000256" key="1">
    <source>
        <dbReference type="ARBA" id="ARBA00023015"/>
    </source>
</evidence>
<dbReference type="PANTHER" id="PTHR43537:SF5">
    <property type="entry name" value="UXU OPERON TRANSCRIPTIONAL REGULATOR"/>
    <property type="match status" value="1"/>
</dbReference>
<evidence type="ECO:0000313" key="5">
    <source>
        <dbReference type="EMBL" id="TNJ66328.1"/>
    </source>
</evidence>
<dbReference type="Gene3D" id="1.20.120.530">
    <property type="entry name" value="GntR ligand-binding domain-like"/>
    <property type="match status" value="1"/>
</dbReference>
<dbReference type="OrthoDB" id="574518at2"/>
<dbReference type="Pfam" id="PF00392">
    <property type="entry name" value="GntR"/>
    <property type="match status" value="1"/>
</dbReference>
<protein>
    <submittedName>
        <fullName evidence="5">GntR family transcriptional regulator</fullName>
    </submittedName>
</protein>
<name>A0A5C4TB66_9BACL</name>
<dbReference type="InterPro" id="IPR036388">
    <property type="entry name" value="WH-like_DNA-bd_sf"/>
</dbReference>
<sequence length="233" mass="26830">MMLQTFGKEAADKHNVSSNIASYIKEKILCGEWNPGDRIVETKLARELEMSQTPIREAVRQLAGEGVVTIVPNKGPFVRTFSAKDIFEIYSYRAVLEGMAIRLAVGNASLTDIRHLEQFYEEMKKKLPDDAVESLSEDSGYIHNYIFKLAKHAVLLEMFAFISFRVRLVNRIVGKKYSKEREVSEHWELIEALKQGNPDEAERVMRAHIQRAYLEFVDTGKFDRSELAKNEWL</sequence>
<organism evidence="5 6">
    <name type="scientific">Paenibacillus hemerocallicola</name>
    <dbReference type="NCBI Taxonomy" id="1172614"/>
    <lineage>
        <taxon>Bacteria</taxon>
        <taxon>Bacillati</taxon>
        <taxon>Bacillota</taxon>
        <taxon>Bacilli</taxon>
        <taxon>Bacillales</taxon>
        <taxon>Paenibacillaceae</taxon>
        <taxon>Paenibacillus</taxon>
    </lineage>
</organism>
<keyword evidence="6" id="KW-1185">Reference proteome</keyword>
<dbReference type="EMBL" id="VDCQ01000011">
    <property type="protein sequence ID" value="TNJ66328.1"/>
    <property type="molecule type" value="Genomic_DNA"/>
</dbReference>
<keyword evidence="1" id="KW-0805">Transcription regulation</keyword>
<dbReference type="GO" id="GO:0003700">
    <property type="term" value="F:DNA-binding transcription factor activity"/>
    <property type="evidence" value="ECO:0007669"/>
    <property type="project" value="InterPro"/>
</dbReference>
<dbReference type="SUPFAM" id="SSF48008">
    <property type="entry name" value="GntR ligand-binding domain-like"/>
    <property type="match status" value="1"/>
</dbReference>
<keyword evidence="3" id="KW-0804">Transcription</keyword>
<accession>A0A5C4TB66</accession>
<evidence type="ECO:0000256" key="2">
    <source>
        <dbReference type="ARBA" id="ARBA00023125"/>
    </source>
</evidence>
<dbReference type="PROSITE" id="PS50949">
    <property type="entry name" value="HTH_GNTR"/>
    <property type="match status" value="1"/>
</dbReference>
<keyword evidence="2" id="KW-0238">DNA-binding</keyword>
<comment type="caution">
    <text evidence="5">The sequence shown here is derived from an EMBL/GenBank/DDBJ whole genome shotgun (WGS) entry which is preliminary data.</text>
</comment>
<dbReference type="InterPro" id="IPR011711">
    <property type="entry name" value="GntR_C"/>
</dbReference>
<evidence type="ECO:0000313" key="6">
    <source>
        <dbReference type="Proteomes" id="UP000307943"/>
    </source>
</evidence>
<dbReference type="Gene3D" id="1.10.10.10">
    <property type="entry name" value="Winged helix-like DNA-binding domain superfamily/Winged helix DNA-binding domain"/>
    <property type="match status" value="1"/>
</dbReference>
<reference evidence="5 6" key="1">
    <citation type="submission" date="2019-05" db="EMBL/GenBank/DDBJ databases">
        <title>We sequenced the genome of Paenibacillus hemerocallicola KCTC 33185 for further insight into its adaptation and study the phylogeny of Paenibacillus.</title>
        <authorList>
            <person name="Narsing Rao M.P."/>
        </authorList>
    </citation>
    <scope>NUCLEOTIDE SEQUENCE [LARGE SCALE GENOMIC DNA]</scope>
    <source>
        <strain evidence="5 6">KCTC 33185</strain>
    </source>
</reference>
<dbReference type="Proteomes" id="UP000307943">
    <property type="component" value="Unassembled WGS sequence"/>
</dbReference>
<evidence type="ECO:0000256" key="3">
    <source>
        <dbReference type="ARBA" id="ARBA00023163"/>
    </source>
</evidence>
<proteinExistence type="predicted"/>
<dbReference type="Pfam" id="PF07729">
    <property type="entry name" value="FCD"/>
    <property type="match status" value="1"/>
</dbReference>
<dbReference type="PANTHER" id="PTHR43537">
    <property type="entry name" value="TRANSCRIPTIONAL REGULATOR, GNTR FAMILY"/>
    <property type="match status" value="1"/>
</dbReference>
<dbReference type="CDD" id="cd07377">
    <property type="entry name" value="WHTH_GntR"/>
    <property type="match status" value="1"/>
</dbReference>
<dbReference type="SMART" id="SM00345">
    <property type="entry name" value="HTH_GNTR"/>
    <property type="match status" value="1"/>
</dbReference>
<dbReference type="InterPro" id="IPR008920">
    <property type="entry name" value="TF_FadR/GntR_C"/>
</dbReference>
<dbReference type="SUPFAM" id="SSF46785">
    <property type="entry name" value="Winged helix' DNA-binding domain"/>
    <property type="match status" value="1"/>
</dbReference>
<feature type="domain" description="HTH gntR-type" evidence="4">
    <location>
        <begin position="14"/>
        <end position="81"/>
    </location>
</feature>
<dbReference type="GO" id="GO:0003677">
    <property type="term" value="F:DNA binding"/>
    <property type="evidence" value="ECO:0007669"/>
    <property type="project" value="UniProtKB-KW"/>
</dbReference>
<dbReference type="InterPro" id="IPR000524">
    <property type="entry name" value="Tscrpt_reg_HTH_GntR"/>
</dbReference>
<dbReference type="InterPro" id="IPR036390">
    <property type="entry name" value="WH_DNA-bd_sf"/>
</dbReference>